<dbReference type="GO" id="GO:0097550">
    <property type="term" value="C:transcription preinitiation complex"/>
    <property type="evidence" value="ECO:0007669"/>
    <property type="project" value="TreeGrafter"/>
</dbReference>
<name>A0A830E300_9EURY</name>
<comment type="caution">
    <text evidence="4">The sequence shown here is derived from an EMBL/GenBank/DDBJ whole genome shotgun (WGS) entry which is preliminary data.</text>
</comment>
<feature type="domain" description="Transcription factor TFIIB cyclin-like" evidence="3">
    <location>
        <begin position="94"/>
        <end position="163"/>
    </location>
</feature>
<gene>
    <name evidence="4" type="ORF">GCM10007209_37700</name>
</gene>
<dbReference type="InterPro" id="IPR000812">
    <property type="entry name" value="TFIIB"/>
</dbReference>
<dbReference type="InterPro" id="IPR036915">
    <property type="entry name" value="Cyclin-like_sf"/>
</dbReference>
<feature type="domain" description="Transcription factor TFIIB cyclin-like" evidence="3">
    <location>
        <begin position="181"/>
        <end position="256"/>
    </location>
</feature>
<dbReference type="EMBL" id="BMCI01000010">
    <property type="protein sequence ID" value="GGC72228.1"/>
    <property type="molecule type" value="Genomic_DNA"/>
</dbReference>
<dbReference type="GO" id="GO:0070897">
    <property type="term" value="P:transcription preinitiation complex assembly"/>
    <property type="evidence" value="ECO:0007669"/>
    <property type="project" value="InterPro"/>
</dbReference>
<evidence type="ECO:0000259" key="3">
    <source>
        <dbReference type="Pfam" id="PF00382"/>
    </source>
</evidence>
<dbReference type="Gene3D" id="1.10.472.10">
    <property type="entry name" value="Cyclin-like"/>
    <property type="match status" value="1"/>
</dbReference>
<accession>A0A830E300</accession>
<keyword evidence="1" id="KW-0805">Transcription regulation</keyword>
<organism evidence="4 5">
    <name type="scientific">Haloferax sulfurifontis</name>
    <dbReference type="NCBI Taxonomy" id="255616"/>
    <lineage>
        <taxon>Archaea</taxon>
        <taxon>Methanobacteriati</taxon>
        <taxon>Methanobacteriota</taxon>
        <taxon>Stenosarchaea group</taxon>
        <taxon>Halobacteria</taxon>
        <taxon>Halobacteriales</taxon>
        <taxon>Haloferacaceae</taxon>
        <taxon>Haloferax</taxon>
    </lineage>
</organism>
<sequence length="264" mass="28963">MGHEVVCPECSAVIEDSAFDHGPQFSGTREEIRKESRVGAPTTIRRHDRGFGSEISYQSDNNSLAMHRMRIQHKRAKVESKRQRCRMFGLGEAKRVVQALDGGDDVTDRACYIFRAAHDADLAKGRSLERLATAAAHIALRENSIPRFASDFDEVARCDAEAVISTAKDIQRELDSIAVPPLTPADHVPALASEFDMSNDDERRALRIAIDAVEDGTASGRSPSAFAAACVYAVQPELTQAAVADAAETSVNTLRTHWKVIRDF</sequence>
<evidence type="ECO:0000313" key="4">
    <source>
        <dbReference type="EMBL" id="GGC72228.1"/>
    </source>
</evidence>
<protein>
    <submittedName>
        <fullName evidence="4">Transcription initiation factor IIB 2</fullName>
    </submittedName>
</protein>
<dbReference type="Proteomes" id="UP000646833">
    <property type="component" value="Unassembled WGS sequence"/>
</dbReference>
<dbReference type="InterPro" id="IPR013150">
    <property type="entry name" value="TFIIB_cyclin"/>
</dbReference>
<dbReference type="Gene3D" id="1.10.472.170">
    <property type="match status" value="1"/>
</dbReference>
<reference evidence="4" key="1">
    <citation type="journal article" date="2014" name="Int. J. Syst. Evol. Microbiol.">
        <title>Complete genome sequence of Corynebacterium casei LMG S-19264T (=DSM 44701T), isolated from a smear-ripened cheese.</title>
        <authorList>
            <consortium name="US DOE Joint Genome Institute (JGI-PGF)"/>
            <person name="Walter F."/>
            <person name="Albersmeier A."/>
            <person name="Kalinowski J."/>
            <person name="Ruckert C."/>
        </authorList>
    </citation>
    <scope>NUCLEOTIDE SEQUENCE</scope>
    <source>
        <strain evidence="4">CCM 7217</strain>
    </source>
</reference>
<dbReference type="PANTHER" id="PTHR11618:SF13">
    <property type="entry name" value="TRANSCRIPTION INITIATION FACTOR IIB"/>
    <property type="match status" value="1"/>
</dbReference>
<dbReference type="PANTHER" id="PTHR11618">
    <property type="entry name" value="TRANSCRIPTION INITIATION FACTOR IIB-RELATED"/>
    <property type="match status" value="1"/>
</dbReference>
<proteinExistence type="predicted"/>
<dbReference type="AlphaFoldDB" id="A0A830E300"/>
<dbReference type="GO" id="GO:0017025">
    <property type="term" value="F:TBP-class protein binding"/>
    <property type="evidence" value="ECO:0007669"/>
    <property type="project" value="InterPro"/>
</dbReference>
<evidence type="ECO:0000256" key="1">
    <source>
        <dbReference type="ARBA" id="ARBA00023015"/>
    </source>
</evidence>
<evidence type="ECO:0000313" key="5">
    <source>
        <dbReference type="Proteomes" id="UP000646833"/>
    </source>
</evidence>
<evidence type="ECO:0000256" key="2">
    <source>
        <dbReference type="ARBA" id="ARBA00023163"/>
    </source>
</evidence>
<dbReference type="Pfam" id="PF00382">
    <property type="entry name" value="TFIIB"/>
    <property type="match status" value="2"/>
</dbReference>
<dbReference type="SUPFAM" id="SSF47954">
    <property type="entry name" value="Cyclin-like"/>
    <property type="match status" value="2"/>
</dbReference>
<reference evidence="4" key="2">
    <citation type="submission" date="2020-09" db="EMBL/GenBank/DDBJ databases">
        <authorList>
            <person name="Sun Q."/>
            <person name="Sedlacek I."/>
        </authorList>
    </citation>
    <scope>NUCLEOTIDE SEQUENCE</scope>
    <source>
        <strain evidence="4">CCM 7217</strain>
    </source>
</reference>
<keyword evidence="2" id="KW-0804">Transcription</keyword>
<dbReference type="PRINTS" id="PR00685">
    <property type="entry name" value="TIFACTORIIB"/>
</dbReference>